<feature type="domain" description="Tf2-1-like SH3-like" evidence="2">
    <location>
        <begin position="24"/>
        <end position="86"/>
    </location>
</feature>
<dbReference type="AlphaFoldDB" id="A0A9Q3FKF4"/>
<evidence type="ECO:0000313" key="4">
    <source>
        <dbReference type="Proteomes" id="UP000765509"/>
    </source>
</evidence>
<evidence type="ECO:0000313" key="3">
    <source>
        <dbReference type="EMBL" id="MBW0538956.1"/>
    </source>
</evidence>
<sequence>MEDSFAYTKDKRDKSHATPDYKVGDLVLVSTTNFDNINRCKKIKELFAGPFVIKALHGENVIEVELSEELSNKHPTFQVSLIKPYKSSDSEKFPFINKVPQNIPPVESPGTKKTTKVLKERKLRTKKVREYLLRHSDPACEDDVTGALGQKNKSGLALGYQGTHLEDSKRINLSKKDASTKMRCNKRNEKPNGQGDNQVSP</sequence>
<dbReference type="OrthoDB" id="3064439at2759"/>
<protein>
    <recommendedName>
        <fullName evidence="2">Tf2-1-like SH3-like domain-containing protein</fullName>
    </recommendedName>
</protein>
<reference evidence="3" key="1">
    <citation type="submission" date="2021-03" db="EMBL/GenBank/DDBJ databases">
        <title>Draft genome sequence of rust myrtle Austropuccinia psidii MF-1, a brazilian biotype.</title>
        <authorList>
            <person name="Quecine M.C."/>
            <person name="Pachon D.M.R."/>
            <person name="Bonatelli M.L."/>
            <person name="Correr F.H."/>
            <person name="Franceschini L.M."/>
            <person name="Leite T.F."/>
            <person name="Margarido G.R.A."/>
            <person name="Almeida C.A."/>
            <person name="Ferrarezi J.A."/>
            <person name="Labate C.A."/>
        </authorList>
    </citation>
    <scope>NUCLEOTIDE SEQUENCE</scope>
    <source>
        <strain evidence="3">MF-1</strain>
    </source>
</reference>
<feature type="region of interest" description="Disordered" evidence="1">
    <location>
        <begin position="168"/>
        <end position="201"/>
    </location>
</feature>
<evidence type="ECO:0000259" key="2">
    <source>
        <dbReference type="Pfam" id="PF24626"/>
    </source>
</evidence>
<dbReference type="Pfam" id="PF24626">
    <property type="entry name" value="SH3_Tf2-1"/>
    <property type="match status" value="1"/>
</dbReference>
<keyword evidence="4" id="KW-1185">Reference proteome</keyword>
<evidence type="ECO:0000256" key="1">
    <source>
        <dbReference type="SAM" id="MobiDB-lite"/>
    </source>
</evidence>
<comment type="caution">
    <text evidence="3">The sequence shown here is derived from an EMBL/GenBank/DDBJ whole genome shotgun (WGS) entry which is preliminary data.</text>
</comment>
<organism evidence="3 4">
    <name type="scientific">Austropuccinia psidii MF-1</name>
    <dbReference type="NCBI Taxonomy" id="1389203"/>
    <lineage>
        <taxon>Eukaryota</taxon>
        <taxon>Fungi</taxon>
        <taxon>Dikarya</taxon>
        <taxon>Basidiomycota</taxon>
        <taxon>Pucciniomycotina</taxon>
        <taxon>Pucciniomycetes</taxon>
        <taxon>Pucciniales</taxon>
        <taxon>Sphaerophragmiaceae</taxon>
        <taxon>Austropuccinia</taxon>
    </lineage>
</organism>
<proteinExistence type="predicted"/>
<name>A0A9Q3FKF4_9BASI</name>
<feature type="compositionally biased region" description="Basic and acidic residues" evidence="1">
    <location>
        <begin position="168"/>
        <end position="190"/>
    </location>
</feature>
<dbReference type="Proteomes" id="UP000765509">
    <property type="component" value="Unassembled WGS sequence"/>
</dbReference>
<gene>
    <name evidence="3" type="ORF">O181_078671</name>
</gene>
<dbReference type="EMBL" id="AVOT02043537">
    <property type="protein sequence ID" value="MBW0538956.1"/>
    <property type="molecule type" value="Genomic_DNA"/>
</dbReference>
<accession>A0A9Q3FKF4</accession>
<dbReference type="InterPro" id="IPR056924">
    <property type="entry name" value="SH3_Tf2-1"/>
</dbReference>